<dbReference type="InterPro" id="IPR050194">
    <property type="entry name" value="Glycosyltransferase_grp1"/>
</dbReference>
<dbReference type="AlphaFoldDB" id="A0A069RN86"/>
<dbReference type="GO" id="GO:0016757">
    <property type="term" value="F:glycosyltransferase activity"/>
    <property type="evidence" value="ECO:0007669"/>
    <property type="project" value="InterPro"/>
</dbReference>
<comment type="caution">
    <text evidence="2">The sequence shown here is derived from an EMBL/GenBank/DDBJ whole genome shotgun (WGS) entry which is preliminary data.</text>
</comment>
<organism evidence="2 3">
    <name type="scientific">Peptoclostridium litorale DSM 5388</name>
    <dbReference type="NCBI Taxonomy" id="1121324"/>
    <lineage>
        <taxon>Bacteria</taxon>
        <taxon>Bacillati</taxon>
        <taxon>Bacillota</taxon>
        <taxon>Clostridia</taxon>
        <taxon>Peptostreptococcales</taxon>
        <taxon>Peptoclostridiaceae</taxon>
        <taxon>Peptoclostridium</taxon>
    </lineage>
</organism>
<evidence type="ECO:0000259" key="1">
    <source>
        <dbReference type="Pfam" id="PF00534"/>
    </source>
</evidence>
<dbReference type="PANTHER" id="PTHR45947">
    <property type="entry name" value="SULFOQUINOVOSYL TRANSFERASE SQD2"/>
    <property type="match status" value="1"/>
</dbReference>
<keyword evidence="3" id="KW-1185">Reference proteome</keyword>
<dbReference type="SUPFAM" id="SSF53756">
    <property type="entry name" value="UDP-Glycosyltransferase/glycogen phosphorylase"/>
    <property type="match status" value="1"/>
</dbReference>
<dbReference type="InterPro" id="IPR001296">
    <property type="entry name" value="Glyco_trans_1"/>
</dbReference>
<dbReference type="Proteomes" id="UP000027946">
    <property type="component" value="Unassembled WGS sequence"/>
</dbReference>
<evidence type="ECO:0000313" key="3">
    <source>
        <dbReference type="Proteomes" id="UP000027946"/>
    </source>
</evidence>
<dbReference type="Gene3D" id="3.40.50.2000">
    <property type="entry name" value="Glycogen Phosphorylase B"/>
    <property type="match status" value="3"/>
</dbReference>
<dbReference type="Pfam" id="PF00534">
    <property type="entry name" value="Glycos_transf_1"/>
    <property type="match status" value="1"/>
</dbReference>
<dbReference type="STRING" id="1121324.CLIT_10c03440"/>
<sequence>MKIAVIHGYLLNGTGSNLYVQNLCRQLCISGHDVMLFCQDVELENYDFIESAYRFDKDNENMERFHEKRTPFEGKCRCFVPNIGKQLPVYVKDMYDRFEAVEITKISRHDMESYINANKKALRACFMDEKPDVAISNHIVMQPVYTNRALEGLEGTVKLTVAHGSSFNFSVRKSNMALNYALEGLNAADGLVFLTDYSQREFEDYFDEIAEIKARKMLIPAGVDIEGFFPLEIGESKSERIKRLMESIESEKGLLKNNMESGASREFESLIKNATGEELSEKKAMLMAKGDGKAIDPDIMEKLLKIDWENENILLYYGKYLWTKGIHNIIISLPFILKENPNTRLVLVGFGTSRGYLETLVNALDMGDLDKLKYLLKYPEQFQSHVERGTGHYSKWVLDILRDSEKAKDYMKTARGNVKDRVVFTGFMDHGLLRDIIPCADVVIAPSIFPEAFGLVGVEALACGVLPLQTYHSGFKCVVDSYEGLFELDGNLKGIQKLCLDENLVRNISCGINAVLQAYRSRGEELVLRIRKDARNICVDSYSWRSVADRFLDEAQSEMENLEKVKLEV</sequence>
<dbReference type="PANTHER" id="PTHR45947:SF3">
    <property type="entry name" value="SULFOQUINOVOSYL TRANSFERASE SQD2"/>
    <property type="match status" value="1"/>
</dbReference>
<reference evidence="2 3" key="1">
    <citation type="submission" date="2014-03" db="EMBL/GenBank/DDBJ databases">
        <title>Genome sequence of Clostridium litorale W6, DSM 5388.</title>
        <authorList>
            <person name="Poehlein A."/>
            <person name="Jagirdar A."/>
            <person name="Khonsari B."/>
            <person name="Chibani C.M."/>
            <person name="Gutierrez Gutierrez D.A."/>
            <person name="Davydova E."/>
            <person name="Alghaithi H.S."/>
            <person name="Nair K.P."/>
            <person name="Dhamotharan K."/>
            <person name="Chandran L."/>
            <person name="G W."/>
            <person name="Daniel R."/>
        </authorList>
    </citation>
    <scope>NUCLEOTIDE SEQUENCE [LARGE SCALE GENOMIC DNA]</scope>
    <source>
        <strain evidence="2 3">W6</strain>
    </source>
</reference>
<gene>
    <name evidence="2" type="ORF">CLIT_10c03440</name>
</gene>
<dbReference type="eggNOG" id="COG0297">
    <property type="taxonomic scope" value="Bacteria"/>
</dbReference>
<keyword evidence="2" id="KW-0808">Transferase</keyword>
<accession>A0A069RN86</accession>
<protein>
    <submittedName>
        <fullName evidence="2">Glycosyl transferase, group 1</fullName>
    </submittedName>
</protein>
<dbReference type="OrthoDB" id="9795068at2"/>
<evidence type="ECO:0000313" key="2">
    <source>
        <dbReference type="EMBL" id="KDR95617.1"/>
    </source>
</evidence>
<dbReference type="RefSeq" id="WP_038264000.1">
    <property type="nucleotide sequence ID" value="NZ_FSRH01000006.1"/>
</dbReference>
<feature type="domain" description="Glycosyl transferase family 1" evidence="1">
    <location>
        <begin position="417"/>
        <end position="486"/>
    </location>
</feature>
<dbReference type="EMBL" id="JJMM01000010">
    <property type="protein sequence ID" value="KDR95617.1"/>
    <property type="molecule type" value="Genomic_DNA"/>
</dbReference>
<proteinExistence type="predicted"/>
<name>A0A069RN86_PEPLI</name>
<dbReference type="CDD" id="cd03801">
    <property type="entry name" value="GT4_PimA-like"/>
    <property type="match status" value="1"/>
</dbReference>